<dbReference type="PANTHER" id="PTHR36180:SF1">
    <property type="entry name" value="ANTA_ANTB ANTIREPRESSOR DOMAIN-CONTAINING PROTEIN"/>
    <property type="match status" value="1"/>
</dbReference>
<name>A0A6P1QUU0_9FLAO</name>
<feature type="domain" description="AntA/AntB antirepressor" evidence="1">
    <location>
        <begin position="16"/>
        <end position="84"/>
    </location>
</feature>
<dbReference type="EMBL" id="CP029149">
    <property type="protein sequence ID" value="QHN64600.1"/>
    <property type="molecule type" value="Genomic_DNA"/>
</dbReference>
<accession>A0A6P1QUU0</accession>
<dbReference type="AlphaFoldDB" id="A0A6P1QUU0"/>
<dbReference type="OrthoDB" id="9812611at2"/>
<evidence type="ECO:0000313" key="3">
    <source>
        <dbReference type="Proteomes" id="UP000464318"/>
    </source>
</evidence>
<dbReference type="Pfam" id="PF08346">
    <property type="entry name" value="AntA"/>
    <property type="match status" value="1"/>
</dbReference>
<sequence>MKPIIKTIEHNGISSVSARDLHQFLGVKTHFKDWIKRRIEDYGFVENQDFEVSLIFEQNSKGGRPTKEYILSMDMAKELSMIEKSDKGKQARLYFIACEKRLREKDPNFYAIEVSSERIAERRKILHKQFVEELRNHFYRGDLKTISETYNLPYNRVIRVMNGTCFDNNIIDILYEKAMSNKYALECKMEVMITELNS</sequence>
<proteinExistence type="predicted"/>
<protein>
    <submittedName>
        <fullName evidence="2">Toxin-antitoxin system, toxin component, Bro domain protein</fullName>
    </submittedName>
</protein>
<reference evidence="2 3" key="1">
    <citation type="submission" date="2018-04" db="EMBL/GenBank/DDBJ databases">
        <title>Characteristic and Complete Genome Sequencing of A Novel Member of Infective Endocarditis Causative Bacteria: Bergeyella cardium QL-PH.</title>
        <authorList>
            <person name="Pan H."/>
            <person name="Sun E."/>
            <person name="Zhang Y."/>
        </authorList>
    </citation>
    <scope>NUCLEOTIDE SEQUENCE [LARGE SCALE GENOMIC DNA]</scope>
    <source>
        <strain evidence="2 3">HPQL</strain>
    </source>
</reference>
<dbReference type="KEGG" id="bcad:DBX24_01170"/>
<dbReference type="Proteomes" id="UP000464318">
    <property type="component" value="Chromosome"/>
</dbReference>
<evidence type="ECO:0000313" key="2">
    <source>
        <dbReference type="EMBL" id="QHN64600.1"/>
    </source>
</evidence>
<dbReference type="RefSeq" id="WP_160223710.1">
    <property type="nucleotide sequence ID" value="NZ_CP029149.1"/>
</dbReference>
<keyword evidence="3" id="KW-1185">Reference proteome</keyword>
<dbReference type="InterPro" id="IPR013557">
    <property type="entry name" value="AntA/B_antirep"/>
</dbReference>
<gene>
    <name evidence="2" type="ORF">DBX24_01170</name>
</gene>
<organism evidence="2 3">
    <name type="scientific">Bergeyella cardium</name>
    <dbReference type="NCBI Taxonomy" id="1585976"/>
    <lineage>
        <taxon>Bacteria</taxon>
        <taxon>Pseudomonadati</taxon>
        <taxon>Bacteroidota</taxon>
        <taxon>Flavobacteriia</taxon>
        <taxon>Flavobacteriales</taxon>
        <taxon>Weeksellaceae</taxon>
        <taxon>Bergeyella</taxon>
    </lineage>
</organism>
<dbReference type="PANTHER" id="PTHR36180">
    <property type="entry name" value="DNA-BINDING PROTEIN-RELATED-RELATED"/>
    <property type="match status" value="1"/>
</dbReference>
<evidence type="ECO:0000259" key="1">
    <source>
        <dbReference type="Pfam" id="PF08346"/>
    </source>
</evidence>